<dbReference type="EMBL" id="SOEZ01000012">
    <property type="protein sequence ID" value="TFB55384.1"/>
    <property type="molecule type" value="Genomic_DNA"/>
</dbReference>
<evidence type="ECO:0000259" key="6">
    <source>
        <dbReference type="SMART" id="SM00849"/>
    </source>
</evidence>
<sequence>MGIKIHNIVTGELENMLVGHLLNAGIHPDHTPEQVMPGGFTADHVSHYGVAAAGGMVPVPVWLLEGTEKKILIDTGLGDVDEIMEMMARHGVPTWTTKSPEQDLVAGLARHGVTPDEIDIVVLSHLHFDHIGNNHLFTKAKFLVQRSEVAQGLTPPAYCQYSYPEYSYKVADIRDRIQIIEGDYQIEPGVRLIKIGGHTPGTMVVVIDTDQGRVALAGDIMYNYKNLELNWPTGSFWSLQDLMSGYDRLHQEADIIVPGHDWEFNKRYPSGTLG</sequence>
<dbReference type="Gene3D" id="3.60.15.10">
    <property type="entry name" value="Ribonuclease Z/Hydroxyacylglutathione hydrolase-like"/>
    <property type="match status" value="1"/>
</dbReference>
<organism evidence="7 8">
    <name type="scientific">Cryobacterium tagatosivorans</name>
    <dbReference type="NCBI Taxonomy" id="1259199"/>
    <lineage>
        <taxon>Bacteria</taxon>
        <taxon>Bacillati</taxon>
        <taxon>Actinomycetota</taxon>
        <taxon>Actinomycetes</taxon>
        <taxon>Micrococcales</taxon>
        <taxon>Microbacteriaceae</taxon>
        <taxon>Cryobacterium</taxon>
    </lineage>
</organism>
<dbReference type="Proteomes" id="UP000297866">
    <property type="component" value="Unassembled WGS sequence"/>
</dbReference>
<keyword evidence="8" id="KW-1185">Reference proteome</keyword>
<dbReference type="OrthoDB" id="3196337at2"/>
<dbReference type="PANTHER" id="PTHR42978:SF7">
    <property type="entry name" value="METALLO-HYDROLASE RV2300C-RELATED"/>
    <property type="match status" value="1"/>
</dbReference>
<dbReference type="CDD" id="cd07729">
    <property type="entry name" value="AHL_lactonase_MBL-fold"/>
    <property type="match status" value="1"/>
</dbReference>
<accession>A0A4R8UGW2</accession>
<evidence type="ECO:0000313" key="8">
    <source>
        <dbReference type="Proteomes" id="UP000297866"/>
    </source>
</evidence>
<keyword evidence="4" id="KW-0378">Hydrolase</keyword>
<evidence type="ECO:0000256" key="4">
    <source>
        <dbReference type="ARBA" id="ARBA00022801"/>
    </source>
</evidence>
<evidence type="ECO:0000256" key="3">
    <source>
        <dbReference type="ARBA" id="ARBA00022723"/>
    </source>
</evidence>
<comment type="cofactor">
    <cofactor evidence="1">
        <name>Zn(2+)</name>
        <dbReference type="ChEBI" id="CHEBI:29105"/>
    </cofactor>
</comment>
<dbReference type="InterPro" id="IPR036866">
    <property type="entry name" value="RibonucZ/Hydroxyglut_hydro"/>
</dbReference>
<dbReference type="Pfam" id="PF00753">
    <property type="entry name" value="Lactamase_B"/>
    <property type="match status" value="1"/>
</dbReference>
<comment type="similarity">
    <text evidence="2">Belongs to the metallo-beta-lactamase superfamily.</text>
</comment>
<dbReference type="GO" id="GO:0016787">
    <property type="term" value="F:hydrolase activity"/>
    <property type="evidence" value="ECO:0007669"/>
    <property type="project" value="UniProtKB-KW"/>
</dbReference>
<protein>
    <submittedName>
        <fullName evidence="7">N-acyl homoserine lactonase family protein</fullName>
    </submittedName>
</protein>
<dbReference type="GO" id="GO:0046872">
    <property type="term" value="F:metal ion binding"/>
    <property type="evidence" value="ECO:0007669"/>
    <property type="project" value="UniProtKB-KW"/>
</dbReference>
<dbReference type="SUPFAM" id="SSF56281">
    <property type="entry name" value="Metallo-hydrolase/oxidoreductase"/>
    <property type="match status" value="1"/>
</dbReference>
<reference evidence="7 8" key="1">
    <citation type="submission" date="2019-03" db="EMBL/GenBank/DDBJ databases">
        <title>Genomics of glacier-inhabiting Cryobacterium strains.</title>
        <authorList>
            <person name="Liu Q."/>
            <person name="Xin Y.-H."/>
        </authorList>
    </citation>
    <scope>NUCLEOTIDE SEQUENCE [LARGE SCALE GENOMIC DNA]</scope>
    <source>
        <strain evidence="7 8">Sr47</strain>
    </source>
</reference>
<evidence type="ECO:0000256" key="2">
    <source>
        <dbReference type="ARBA" id="ARBA00007749"/>
    </source>
</evidence>
<dbReference type="RefSeq" id="WP_134487890.1">
    <property type="nucleotide sequence ID" value="NZ_SOEZ01000012.1"/>
</dbReference>
<dbReference type="InterPro" id="IPR001279">
    <property type="entry name" value="Metallo-B-lactamas"/>
</dbReference>
<dbReference type="SMART" id="SM00849">
    <property type="entry name" value="Lactamase_B"/>
    <property type="match status" value="1"/>
</dbReference>
<comment type="caution">
    <text evidence="7">The sequence shown here is derived from an EMBL/GenBank/DDBJ whole genome shotgun (WGS) entry which is preliminary data.</text>
</comment>
<proteinExistence type="inferred from homology"/>
<dbReference type="PANTHER" id="PTHR42978">
    <property type="entry name" value="QUORUM-QUENCHING LACTONASE YTNP-RELATED-RELATED"/>
    <property type="match status" value="1"/>
</dbReference>
<dbReference type="InterPro" id="IPR051013">
    <property type="entry name" value="MBL_superfamily_lactonases"/>
</dbReference>
<name>A0A4R8UGW2_9MICO</name>
<evidence type="ECO:0000256" key="5">
    <source>
        <dbReference type="ARBA" id="ARBA00022833"/>
    </source>
</evidence>
<keyword evidence="3" id="KW-0479">Metal-binding</keyword>
<gene>
    <name evidence="7" type="ORF">E3O23_02585</name>
</gene>
<feature type="domain" description="Metallo-beta-lactamase" evidence="6">
    <location>
        <begin position="58"/>
        <end position="260"/>
    </location>
</feature>
<dbReference type="AlphaFoldDB" id="A0A4R8UGW2"/>
<evidence type="ECO:0000313" key="7">
    <source>
        <dbReference type="EMBL" id="TFB55384.1"/>
    </source>
</evidence>
<keyword evidence="5" id="KW-0862">Zinc</keyword>
<evidence type="ECO:0000256" key="1">
    <source>
        <dbReference type="ARBA" id="ARBA00001947"/>
    </source>
</evidence>